<proteinExistence type="inferred from homology"/>
<evidence type="ECO:0000256" key="5">
    <source>
        <dbReference type="RuleBase" id="RU361279"/>
    </source>
</evidence>
<dbReference type="NCBIfam" id="TIGR02727">
    <property type="entry name" value="MTHFS_bact"/>
    <property type="match status" value="1"/>
</dbReference>
<feature type="binding site" evidence="4">
    <location>
        <position position="48"/>
    </location>
    <ligand>
        <name>substrate</name>
    </ligand>
</feature>
<dbReference type="GO" id="GO:0035999">
    <property type="term" value="P:tetrahydrofolate interconversion"/>
    <property type="evidence" value="ECO:0007669"/>
    <property type="project" value="TreeGrafter"/>
</dbReference>
<dbReference type="InterPro" id="IPR037171">
    <property type="entry name" value="NagB/RpiA_transferase-like"/>
</dbReference>
<feature type="binding site" evidence="4">
    <location>
        <position position="54"/>
    </location>
    <ligand>
        <name>substrate</name>
    </ligand>
</feature>
<dbReference type="Proteomes" id="UP000245206">
    <property type="component" value="Unassembled WGS sequence"/>
</dbReference>
<evidence type="ECO:0000256" key="2">
    <source>
        <dbReference type="ARBA" id="ARBA00022741"/>
    </source>
</evidence>
<evidence type="ECO:0000256" key="1">
    <source>
        <dbReference type="ARBA" id="ARBA00010638"/>
    </source>
</evidence>
<sequence>MNSISKQDARKILKTNIPKLSDREELESAILKRLFPLLQGNSKIITYVPDLQWEVDVLPIIESSPLPKPTSFIESRHSAKWYFPKVVQDKGLCFLRPFSFEKGPYGIFEPIGDEEISVEEADLILVPGLGYHENGFRLGRGGGYYDRILHKESVQKKTIGFSFSKFFPVPFQVEEHDVKVGKMITEFQIHSFFD</sequence>
<reference evidence="7" key="1">
    <citation type="journal article" date="2019" name="Microbiol. Immunol.">
        <title>Molecular and phenotypic characterization of Leptospira johnsonii sp. nov., Leptospira ellinghausenii sp. nov. and Leptospira ryugenii sp. nov. isolated from soil and water in Japan.</title>
        <authorList>
            <person name="Masuzawa T."/>
            <person name="Saito M."/>
            <person name="Nakao R."/>
            <person name="Nikaido Y."/>
            <person name="Matsumoto M."/>
            <person name="Ogawa M."/>
            <person name="Yokoyama M."/>
            <person name="Hidaka Y."/>
            <person name="Tomita J."/>
            <person name="Sakakibara K."/>
            <person name="Suzuki K."/>
            <person name="Yasuda S."/>
            <person name="Sato H."/>
            <person name="Yamaguchi M."/>
            <person name="Yoshida S.I."/>
            <person name="Koizumi N."/>
            <person name="Kawamura Y."/>
        </authorList>
    </citation>
    <scope>NUCLEOTIDE SEQUENCE [LARGE SCALE GENOMIC DNA]</scope>
    <source>
        <strain evidence="7">E18</strain>
    </source>
</reference>
<dbReference type="OrthoDB" id="9801938at2"/>
<dbReference type="PANTHER" id="PTHR23407:SF1">
    <property type="entry name" value="5-FORMYLTETRAHYDROFOLATE CYCLO-LIGASE"/>
    <property type="match status" value="1"/>
</dbReference>
<dbReference type="PANTHER" id="PTHR23407">
    <property type="entry name" value="ATPASE INHIBITOR/5-FORMYLTETRAHYDROFOLATE CYCLO-LIGASE"/>
    <property type="match status" value="1"/>
</dbReference>
<comment type="caution">
    <text evidence="6">The sequence shown here is derived from an EMBL/GenBank/DDBJ whole genome shotgun (WGS) entry which is preliminary data.</text>
</comment>
<keyword evidence="2 4" id="KW-0547">Nucleotide-binding</keyword>
<evidence type="ECO:0000313" key="7">
    <source>
        <dbReference type="Proteomes" id="UP000245206"/>
    </source>
</evidence>
<dbReference type="RefSeq" id="WP_108958834.1">
    <property type="nucleotide sequence ID" value="NZ_BFAZ01000005.1"/>
</dbReference>
<accession>A0A2P2DAS4</accession>
<evidence type="ECO:0000313" key="6">
    <source>
        <dbReference type="EMBL" id="GBF41668.1"/>
    </source>
</evidence>
<feature type="binding site" evidence="4">
    <location>
        <begin position="137"/>
        <end position="145"/>
    </location>
    <ligand>
        <name>ATP</name>
        <dbReference type="ChEBI" id="CHEBI:30616"/>
    </ligand>
</feature>
<feature type="binding site" evidence="4">
    <location>
        <begin position="6"/>
        <end position="10"/>
    </location>
    <ligand>
        <name>ATP</name>
        <dbReference type="ChEBI" id="CHEBI:30616"/>
    </ligand>
</feature>
<dbReference type="InterPro" id="IPR024185">
    <property type="entry name" value="FTHF_cligase-like_sf"/>
</dbReference>
<comment type="similarity">
    <text evidence="1 5">Belongs to the 5-formyltetrahydrofolate cyclo-ligase family.</text>
</comment>
<dbReference type="EMBL" id="BFAZ01000005">
    <property type="protein sequence ID" value="GBF41668.1"/>
    <property type="molecule type" value="Genomic_DNA"/>
</dbReference>
<name>A0A2P2DAS4_9LEPT</name>
<dbReference type="GO" id="GO:0009396">
    <property type="term" value="P:folic acid-containing compound biosynthetic process"/>
    <property type="evidence" value="ECO:0007669"/>
    <property type="project" value="TreeGrafter"/>
</dbReference>
<keyword evidence="5" id="KW-0460">Magnesium</keyword>
<dbReference type="GO" id="GO:0005524">
    <property type="term" value="F:ATP binding"/>
    <property type="evidence" value="ECO:0007669"/>
    <property type="project" value="UniProtKB-KW"/>
</dbReference>
<keyword evidence="3 4" id="KW-0067">ATP-binding</keyword>
<protein>
    <recommendedName>
        <fullName evidence="5">5-formyltetrahydrofolate cyclo-ligase</fullName>
        <ecNumber evidence="5">6.3.3.2</ecNumber>
    </recommendedName>
</protein>
<evidence type="ECO:0000256" key="4">
    <source>
        <dbReference type="PIRSR" id="PIRSR006806-1"/>
    </source>
</evidence>
<keyword evidence="6" id="KW-0436">Ligase</keyword>
<gene>
    <name evidence="6" type="ORF">LPTSP2_09490</name>
</gene>
<dbReference type="GO" id="GO:0030272">
    <property type="term" value="F:5-formyltetrahydrofolate cyclo-ligase activity"/>
    <property type="evidence" value="ECO:0007669"/>
    <property type="project" value="UniProtKB-EC"/>
</dbReference>
<dbReference type="Pfam" id="PF01812">
    <property type="entry name" value="5-FTHF_cyc-lig"/>
    <property type="match status" value="1"/>
</dbReference>
<dbReference type="GO" id="GO:0046872">
    <property type="term" value="F:metal ion binding"/>
    <property type="evidence" value="ECO:0007669"/>
    <property type="project" value="UniProtKB-KW"/>
</dbReference>
<dbReference type="PIRSF" id="PIRSF006806">
    <property type="entry name" value="FTHF_cligase"/>
    <property type="match status" value="1"/>
</dbReference>
<comment type="catalytic activity">
    <reaction evidence="5">
        <text>(6S)-5-formyl-5,6,7,8-tetrahydrofolate + ATP = (6R)-5,10-methenyltetrahydrofolate + ADP + phosphate</text>
        <dbReference type="Rhea" id="RHEA:10488"/>
        <dbReference type="ChEBI" id="CHEBI:30616"/>
        <dbReference type="ChEBI" id="CHEBI:43474"/>
        <dbReference type="ChEBI" id="CHEBI:57455"/>
        <dbReference type="ChEBI" id="CHEBI:57457"/>
        <dbReference type="ChEBI" id="CHEBI:456216"/>
        <dbReference type="EC" id="6.3.3.2"/>
    </reaction>
</comment>
<evidence type="ECO:0000256" key="3">
    <source>
        <dbReference type="ARBA" id="ARBA00022840"/>
    </source>
</evidence>
<keyword evidence="7" id="KW-1185">Reference proteome</keyword>
<dbReference type="EC" id="6.3.3.2" evidence="5"/>
<dbReference type="Gene3D" id="3.40.50.10420">
    <property type="entry name" value="NagB/RpiA/CoA transferase-like"/>
    <property type="match status" value="1"/>
</dbReference>
<comment type="cofactor">
    <cofactor evidence="5">
        <name>Mg(2+)</name>
        <dbReference type="ChEBI" id="CHEBI:18420"/>
    </cofactor>
</comment>
<organism evidence="6 7">
    <name type="scientific">Leptospira ellinghausenii</name>
    <dbReference type="NCBI Taxonomy" id="1917822"/>
    <lineage>
        <taxon>Bacteria</taxon>
        <taxon>Pseudomonadati</taxon>
        <taxon>Spirochaetota</taxon>
        <taxon>Spirochaetia</taxon>
        <taxon>Leptospirales</taxon>
        <taxon>Leptospiraceae</taxon>
        <taxon>Leptospira</taxon>
    </lineage>
</organism>
<dbReference type="AlphaFoldDB" id="A0A2P2DAS4"/>
<keyword evidence="5" id="KW-0479">Metal-binding</keyword>
<dbReference type="SUPFAM" id="SSF100950">
    <property type="entry name" value="NagB/RpiA/CoA transferase-like"/>
    <property type="match status" value="1"/>
</dbReference>
<dbReference type="InterPro" id="IPR002698">
    <property type="entry name" value="FTHF_cligase"/>
</dbReference>